<dbReference type="PANTHER" id="PTHR11615">
    <property type="entry name" value="NITRATE, FORMATE, IRON DEHYDROGENASE"/>
    <property type="match status" value="1"/>
</dbReference>
<sequence>MAFSGALTLSDLNDFISPSQACIKPVEVSKTSETQGAIKVDNSGAYYEVSQDGSETKLETASITLNDCLACSGCITSAESVLVTLQSQEELYSILKQNKIAIETNDPSTHRTVVVSISPQTRASFAAKYNQTPLQVARKLTWFFKNLGVHSVFDTTFSRDLSLLETGREFVERYKKAVAKGIIKTPNMNGPPSTTAESGGDMDVDTPQEPATKAPRKRIVRRGAASDEPAVAVETESAMPMLASACPGWICYAEKTHGYMLPYISETKSPQQIMGSMVKNHFGSQLGLTPNQIYHVCVMPCYDKKLEASRSDFYSDLYKTRDVDCVITSTEVEKMFGEQGYTSAETLDISMFGEMDLDLGYNSVVKDPVTGVDQALIGSSGNASGGFLEYIMQYAAKALFGIGGIDVENSQGVEVKTVRNADFREVTLEVPGTGEVLLKFAAAYGFRNIQNLVRKVKTGKSPYHFVEVMACPSGCINGGGQLKPHGNNYTTVPLKDWIARVDEQYRNGVMARKPEENPVLEQLYQEWLGGIDTPKARQQLRTGYHAVEQNLVNPLAVKW</sequence>
<keyword evidence="2" id="KW-0411">Iron-sulfur</keyword>
<reference evidence="5" key="1">
    <citation type="journal article" date="2020" name="Fungal Divers.">
        <title>Resolving the Mortierellaceae phylogeny through synthesis of multi-gene phylogenetics and phylogenomics.</title>
        <authorList>
            <person name="Vandepol N."/>
            <person name="Liber J."/>
            <person name="Desiro A."/>
            <person name="Na H."/>
            <person name="Kennedy M."/>
            <person name="Barry K."/>
            <person name="Grigoriev I.V."/>
            <person name="Miller A.N."/>
            <person name="O'Donnell K."/>
            <person name="Stajich J.E."/>
            <person name="Bonito G."/>
        </authorList>
    </citation>
    <scope>NUCLEOTIDE SEQUENCE</scope>
    <source>
        <strain evidence="5">NRRL 2769</strain>
    </source>
</reference>
<evidence type="ECO:0000313" key="6">
    <source>
        <dbReference type="Proteomes" id="UP000703661"/>
    </source>
</evidence>
<dbReference type="OrthoDB" id="10253113at2759"/>
<dbReference type="Gene3D" id="3.40.950.10">
    <property type="entry name" value="Fe-only Hydrogenase (Larger Subunit), Chain L, domain 3"/>
    <property type="match status" value="1"/>
</dbReference>
<dbReference type="InterPro" id="IPR003149">
    <property type="entry name" value="Fe_hydrogenase_ssu"/>
</dbReference>
<dbReference type="Gene3D" id="3.40.50.1780">
    <property type="match status" value="2"/>
</dbReference>
<feature type="compositionally biased region" description="Polar residues" evidence="3">
    <location>
        <begin position="186"/>
        <end position="197"/>
    </location>
</feature>
<dbReference type="Proteomes" id="UP000703661">
    <property type="component" value="Unassembled WGS sequence"/>
</dbReference>
<proteinExistence type="inferred from homology"/>
<protein>
    <recommendedName>
        <fullName evidence="4">Iron hydrogenase small subunit domain-containing protein</fullName>
    </recommendedName>
</protein>
<evidence type="ECO:0000256" key="1">
    <source>
        <dbReference type="ARBA" id="ARBA00006596"/>
    </source>
</evidence>
<keyword evidence="2" id="KW-0004">4Fe-4S</keyword>
<keyword evidence="2" id="KW-0408">Iron</keyword>
<dbReference type="SUPFAM" id="SSF53920">
    <property type="entry name" value="Fe-only hydrogenase"/>
    <property type="match status" value="1"/>
</dbReference>
<organism evidence="5 6">
    <name type="scientific">Entomortierella chlamydospora</name>
    <dbReference type="NCBI Taxonomy" id="101097"/>
    <lineage>
        <taxon>Eukaryota</taxon>
        <taxon>Fungi</taxon>
        <taxon>Fungi incertae sedis</taxon>
        <taxon>Mucoromycota</taxon>
        <taxon>Mortierellomycotina</taxon>
        <taxon>Mortierellomycetes</taxon>
        <taxon>Mortierellales</taxon>
        <taxon>Mortierellaceae</taxon>
        <taxon>Entomortierella</taxon>
    </lineage>
</organism>
<dbReference type="InterPro" id="IPR050340">
    <property type="entry name" value="Cytosolic_Fe-S_CAF"/>
</dbReference>
<dbReference type="AlphaFoldDB" id="A0A9P6N382"/>
<accession>A0A9P6N382</accession>
<gene>
    <name evidence="5" type="ORF">BGZ80_001274</name>
</gene>
<keyword evidence="6" id="KW-1185">Reference proteome</keyword>
<comment type="caution">
    <text evidence="5">The sequence shown here is derived from an EMBL/GenBank/DDBJ whole genome shotgun (WGS) entry which is preliminary data.</text>
</comment>
<feature type="domain" description="Iron hydrogenase small subunit" evidence="4">
    <location>
        <begin position="491"/>
        <end position="548"/>
    </location>
</feature>
<dbReference type="Pfam" id="PF02906">
    <property type="entry name" value="Fe_hyd_lg_C"/>
    <property type="match status" value="2"/>
</dbReference>
<dbReference type="InterPro" id="IPR004108">
    <property type="entry name" value="Fe_hydrogenase_lsu_C"/>
</dbReference>
<dbReference type="Pfam" id="PF02256">
    <property type="entry name" value="Fe_hyd_SSU"/>
    <property type="match status" value="1"/>
</dbReference>
<feature type="region of interest" description="Disordered" evidence="3">
    <location>
        <begin position="185"/>
        <end position="225"/>
    </location>
</feature>
<evidence type="ECO:0000313" key="5">
    <source>
        <dbReference type="EMBL" id="KAG0021980.1"/>
    </source>
</evidence>
<keyword evidence="2" id="KW-0479">Metal-binding</keyword>
<evidence type="ECO:0000256" key="3">
    <source>
        <dbReference type="SAM" id="MobiDB-lite"/>
    </source>
</evidence>
<dbReference type="InterPro" id="IPR009016">
    <property type="entry name" value="Fe_hydrogenase"/>
</dbReference>
<evidence type="ECO:0000259" key="4">
    <source>
        <dbReference type="SMART" id="SM00902"/>
    </source>
</evidence>
<dbReference type="SMART" id="SM00902">
    <property type="entry name" value="Fe_hyd_SSU"/>
    <property type="match status" value="1"/>
</dbReference>
<evidence type="ECO:0000256" key="2">
    <source>
        <dbReference type="ARBA" id="ARBA00022485"/>
    </source>
</evidence>
<name>A0A9P6N382_9FUNG</name>
<dbReference type="GO" id="GO:0051539">
    <property type="term" value="F:4 iron, 4 sulfur cluster binding"/>
    <property type="evidence" value="ECO:0007669"/>
    <property type="project" value="UniProtKB-KW"/>
</dbReference>
<dbReference type="EMBL" id="JAAAID010000129">
    <property type="protein sequence ID" value="KAG0021980.1"/>
    <property type="molecule type" value="Genomic_DNA"/>
</dbReference>
<comment type="similarity">
    <text evidence="1">Belongs to the NARF family.</text>
</comment>